<feature type="domain" description="Acb2/Tad1 hairpin" evidence="2">
    <location>
        <begin position="10"/>
        <end position="60"/>
    </location>
</feature>
<evidence type="ECO:0000259" key="2">
    <source>
        <dbReference type="Pfam" id="PF24729"/>
    </source>
</evidence>
<dbReference type="AlphaFoldDB" id="A0A7X6IA11"/>
<keyword evidence="1" id="KW-0547">Nucleotide-binding</keyword>
<dbReference type="RefSeq" id="WP_168058163.1">
    <property type="nucleotide sequence ID" value="NZ_VTOW01000001.1"/>
</dbReference>
<keyword evidence="4" id="KW-1185">Reference proteome</keyword>
<sequence length="63" mass="7275">MEHQITEPKHPIEISDDLTNIRVIIKEMVSALSKSQKKSRERSLVITKLEEAEMWAVNAQSKE</sequence>
<name>A0A7X6IA11_9BACT</name>
<gene>
    <name evidence="3" type="ORF">MNODULE_03845</name>
</gene>
<dbReference type="Proteomes" id="UP000534783">
    <property type="component" value="Unassembled WGS sequence"/>
</dbReference>
<dbReference type="EMBL" id="VTOW01000001">
    <property type="protein sequence ID" value="NKE69879.1"/>
    <property type="molecule type" value="Genomic_DNA"/>
</dbReference>
<protein>
    <recommendedName>
        <fullName evidence="2">Acb2/Tad1 hairpin domain-containing protein</fullName>
    </recommendedName>
</protein>
<evidence type="ECO:0000313" key="4">
    <source>
        <dbReference type="Proteomes" id="UP000534783"/>
    </source>
</evidence>
<comment type="caution">
    <text evidence="3">The sequence shown here is derived from an EMBL/GenBank/DDBJ whole genome shotgun (WGS) entry which is preliminary data.</text>
</comment>
<proteinExistence type="predicted"/>
<dbReference type="GO" id="GO:0000166">
    <property type="term" value="F:nucleotide binding"/>
    <property type="evidence" value="ECO:0007669"/>
    <property type="project" value="UniProtKB-KW"/>
</dbReference>
<reference evidence="3 4" key="1">
    <citation type="journal article" date="2020" name="Nature">
        <title>Bacterial chemolithoautotrophy via manganese oxidation.</title>
        <authorList>
            <person name="Yu H."/>
            <person name="Leadbetter J.R."/>
        </authorList>
    </citation>
    <scope>NUCLEOTIDE SEQUENCE [LARGE SCALE GENOMIC DNA]</scope>
    <source>
        <strain evidence="3 4">Mn-1</strain>
    </source>
</reference>
<evidence type="ECO:0000256" key="1">
    <source>
        <dbReference type="ARBA" id="ARBA00022741"/>
    </source>
</evidence>
<accession>A0A7X6IA11</accession>
<dbReference type="Pfam" id="PF24729">
    <property type="entry name" value="Acb2_Tad1_hairpin"/>
    <property type="match status" value="1"/>
</dbReference>
<organism evidence="3 4">
    <name type="scientific">Candidatus Manganitrophus noduliformans</name>
    <dbReference type="NCBI Taxonomy" id="2606439"/>
    <lineage>
        <taxon>Bacteria</taxon>
        <taxon>Pseudomonadati</taxon>
        <taxon>Nitrospirota</taxon>
        <taxon>Nitrospiria</taxon>
        <taxon>Candidatus Troglogloeales</taxon>
        <taxon>Candidatus Manganitrophaceae</taxon>
        <taxon>Candidatus Manganitrophus</taxon>
    </lineage>
</organism>
<dbReference type="InterPro" id="IPR056098">
    <property type="entry name" value="Acb2/Tad1_hairpin"/>
</dbReference>
<evidence type="ECO:0000313" key="3">
    <source>
        <dbReference type="EMBL" id="NKE69879.1"/>
    </source>
</evidence>